<keyword evidence="2" id="KW-1185">Reference proteome</keyword>
<sequence length="104" mass="10975">MQQRNFLTADSVANPEDVIFVHDAPDSGFNSRIEPKPTNWVSNHSDNAAWYSKVKLIQNSVFIAIARCGDGVGVGVGGGATSIAGATSHLLLQLFDSTCTLALA</sequence>
<dbReference type="EMBL" id="CAJHJT010000001">
    <property type="protein sequence ID" value="CAD6995243.1"/>
    <property type="molecule type" value="Genomic_DNA"/>
</dbReference>
<dbReference type="AlphaFoldDB" id="A0A811UDA1"/>
<name>A0A811UDA1_CERCA</name>
<proteinExistence type="predicted"/>
<organism evidence="1 2">
    <name type="scientific">Ceratitis capitata</name>
    <name type="common">Mediterranean fruit fly</name>
    <name type="synonym">Tephritis capitata</name>
    <dbReference type="NCBI Taxonomy" id="7213"/>
    <lineage>
        <taxon>Eukaryota</taxon>
        <taxon>Metazoa</taxon>
        <taxon>Ecdysozoa</taxon>
        <taxon>Arthropoda</taxon>
        <taxon>Hexapoda</taxon>
        <taxon>Insecta</taxon>
        <taxon>Pterygota</taxon>
        <taxon>Neoptera</taxon>
        <taxon>Endopterygota</taxon>
        <taxon>Diptera</taxon>
        <taxon>Brachycera</taxon>
        <taxon>Muscomorpha</taxon>
        <taxon>Tephritoidea</taxon>
        <taxon>Tephritidae</taxon>
        <taxon>Ceratitis</taxon>
        <taxon>Ceratitis</taxon>
    </lineage>
</organism>
<accession>A0A811UDA1</accession>
<comment type="caution">
    <text evidence="1">The sequence shown here is derived from an EMBL/GenBank/DDBJ whole genome shotgun (WGS) entry which is preliminary data.</text>
</comment>
<reference evidence="1" key="1">
    <citation type="submission" date="2020-11" db="EMBL/GenBank/DDBJ databases">
        <authorList>
            <person name="Whitehead M."/>
        </authorList>
    </citation>
    <scope>NUCLEOTIDE SEQUENCE</scope>
    <source>
        <strain evidence="1">EGII</strain>
    </source>
</reference>
<evidence type="ECO:0000313" key="1">
    <source>
        <dbReference type="EMBL" id="CAD6995243.1"/>
    </source>
</evidence>
<protein>
    <submittedName>
        <fullName evidence="1">(Mediterranean fruit fly) hypothetical protein</fullName>
    </submittedName>
</protein>
<evidence type="ECO:0000313" key="2">
    <source>
        <dbReference type="Proteomes" id="UP000606786"/>
    </source>
</evidence>
<dbReference type="Proteomes" id="UP000606786">
    <property type="component" value="Unassembled WGS sequence"/>
</dbReference>
<gene>
    <name evidence="1" type="ORF">CCAP1982_LOCUS3962</name>
</gene>